<dbReference type="GO" id="GO:0003723">
    <property type="term" value="F:RNA binding"/>
    <property type="evidence" value="ECO:0007669"/>
    <property type="project" value="UniProtKB-UniRule"/>
</dbReference>
<dbReference type="Pfam" id="PF01985">
    <property type="entry name" value="CRS1_YhbY"/>
    <property type="match status" value="1"/>
</dbReference>
<dbReference type="Proteomes" id="UP000017148">
    <property type="component" value="Unassembled WGS sequence"/>
</dbReference>
<gene>
    <name evidence="4" type="ORF">CALK_0746</name>
</gene>
<proteinExistence type="predicted"/>
<evidence type="ECO:0000256" key="2">
    <source>
        <dbReference type="PROSITE-ProRule" id="PRU00626"/>
    </source>
</evidence>
<evidence type="ECO:0000256" key="1">
    <source>
        <dbReference type="ARBA" id="ARBA00022884"/>
    </source>
</evidence>
<organism evidence="4 5">
    <name type="scientific">Chitinivibrio alkaliphilus ACht1</name>
    <dbReference type="NCBI Taxonomy" id="1313304"/>
    <lineage>
        <taxon>Bacteria</taxon>
        <taxon>Pseudomonadati</taxon>
        <taxon>Fibrobacterota</taxon>
        <taxon>Chitinivibrionia</taxon>
        <taxon>Chitinivibrionales</taxon>
        <taxon>Chitinivibrionaceae</taxon>
        <taxon>Chitinivibrio</taxon>
    </lineage>
</organism>
<dbReference type="PANTHER" id="PTHR40065:SF3">
    <property type="entry name" value="RNA-BINDING PROTEIN YHBY"/>
    <property type="match status" value="1"/>
</dbReference>
<dbReference type="InterPro" id="IPR001890">
    <property type="entry name" value="RNA-binding_CRM"/>
</dbReference>
<dbReference type="SMART" id="SM01103">
    <property type="entry name" value="CRS1_YhbY"/>
    <property type="match status" value="1"/>
</dbReference>
<dbReference type="STRING" id="1313304.CALK_0746"/>
<dbReference type="EMBL" id="ASJR01000005">
    <property type="protein sequence ID" value="ERP38728.1"/>
    <property type="molecule type" value="Genomic_DNA"/>
</dbReference>
<evidence type="ECO:0000259" key="3">
    <source>
        <dbReference type="PROSITE" id="PS51295"/>
    </source>
</evidence>
<dbReference type="OrthoDB" id="9797519at2"/>
<name>U7DAY2_9BACT</name>
<accession>U7DAY2</accession>
<dbReference type="PANTHER" id="PTHR40065">
    <property type="entry name" value="RNA-BINDING PROTEIN YHBY"/>
    <property type="match status" value="1"/>
</dbReference>
<dbReference type="RefSeq" id="WP_022636263.1">
    <property type="nucleotide sequence ID" value="NZ_ASJR01000005.1"/>
</dbReference>
<evidence type="ECO:0000313" key="5">
    <source>
        <dbReference type="Proteomes" id="UP000017148"/>
    </source>
</evidence>
<keyword evidence="1 2" id="KW-0694">RNA-binding</keyword>
<dbReference type="eggNOG" id="COG1534">
    <property type="taxonomic scope" value="Bacteria"/>
</dbReference>
<dbReference type="InterPro" id="IPR035920">
    <property type="entry name" value="YhbY-like_sf"/>
</dbReference>
<dbReference type="Gene3D" id="3.30.110.60">
    <property type="entry name" value="YhbY-like"/>
    <property type="match status" value="1"/>
</dbReference>
<evidence type="ECO:0000313" key="4">
    <source>
        <dbReference type="EMBL" id="ERP38728.1"/>
    </source>
</evidence>
<reference evidence="4 5" key="1">
    <citation type="journal article" date="2013" name="Environ. Microbiol.">
        <title>Genome analysis of Chitinivibrio alkaliphilus gen. nov., sp. nov., a novel extremely haloalkaliphilic anaerobic chitinolytic bacterium from the candidate phylum Termite Group 3.</title>
        <authorList>
            <person name="Sorokin D.Y."/>
            <person name="Gumerov V.M."/>
            <person name="Rakitin A.L."/>
            <person name="Beletsky A.V."/>
            <person name="Damste J.S."/>
            <person name="Muyzer G."/>
            <person name="Mardanov A.V."/>
            <person name="Ravin N.V."/>
        </authorList>
    </citation>
    <scope>NUCLEOTIDE SEQUENCE [LARGE SCALE GENOMIC DNA]</scope>
    <source>
        <strain evidence="4 5">ACht1</strain>
    </source>
</reference>
<keyword evidence="5" id="KW-1185">Reference proteome</keyword>
<feature type="domain" description="CRM" evidence="3">
    <location>
        <begin position="1"/>
        <end position="95"/>
    </location>
</feature>
<protein>
    <submittedName>
        <fullName evidence="4">Putative RNA-binding protein, YhbY family</fullName>
    </submittedName>
</protein>
<sequence>MALEKKEIKRLKGLAHSIKPVGRVGKEGMSEALTAAVEEALTARELIKIKFLETADFDKKNDPAQLAQRLNAEVVGIIGHTVILYRYNKDLTRHI</sequence>
<dbReference type="InterPro" id="IPR051925">
    <property type="entry name" value="RNA-binding_domain"/>
</dbReference>
<dbReference type="AlphaFoldDB" id="U7DAY2"/>
<dbReference type="SUPFAM" id="SSF75471">
    <property type="entry name" value="YhbY-like"/>
    <property type="match status" value="1"/>
</dbReference>
<comment type="caution">
    <text evidence="4">The sequence shown here is derived from an EMBL/GenBank/DDBJ whole genome shotgun (WGS) entry which is preliminary data.</text>
</comment>
<dbReference type="PROSITE" id="PS51295">
    <property type="entry name" value="CRM"/>
    <property type="match status" value="1"/>
</dbReference>